<comment type="subunit">
    <text evidence="1">Component of the pre-66S ribosomal particle.</text>
</comment>
<feature type="compositionally biased region" description="Basic and acidic residues" evidence="2">
    <location>
        <begin position="21"/>
        <end position="49"/>
    </location>
</feature>
<dbReference type="PANTHER" id="PTHR16038:SF4">
    <property type="entry name" value="WD REPEAT-CONTAINING PROTEIN 74"/>
    <property type="match status" value="1"/>
</dbReference>
<dbReference type="GO" id="GO:0042273">
    <property type="term" value="P:ribosomal large subunit biogenesis"/>
    <property type="evidence" value="ECO:0007669"/>
    <property type="project" value="InterPro"/>
</dbReference>
<dbReference type="GO" id="GO:0005730">
    <property type="term" value="C:nucleolus"/>
    <property type="evidence" value="ECO:0007669"/>
    <property type="project" value="InterPro"/>
</dbReference>
<sequence length="431" mass="47638">MRYFTGDEVGIVKGVTFKKPAPKDEAEERPRKRARSDKGDDAKDAKAKEAAGPQAQIQAFGAVDREAEIQLLAWAGSGEAKQIVVARKGGWVQYLDAEDGTIVRAEQCFVPQLEDNGKPKVNKNLKPEHFVGLHDANGTLITCTDTGIVRYINPQSATEKTLPDLHATLSQDLLYAMKVHPTKPHIFATGGEERDLCVWDVTNCKESEKEGELRKVDCIWKAKNVKNDFLDLRVPVWITHLEWLKGGNDAARILVGTGHHQIRIYDTTPKTARRPIFNVDMGEYPVRALAVTPDMSQAIFSDTKGAMTAIDLKTGTLAGAFKSIAGAVTDIKVCEKQKHVVTVGMDRFLRIFELAGSRKVLKKVYLKQRMTSLLLDEDYVDEEAVNGDGEKGGEDDDLWEQIPAVDDGKQSKTDGSGKKKKVKRKAPVDDA</sequence>
<dbReference type="InterPro" id="IPR001680">
    <property type="entry name" value="WD40_rpt"/>
</dbReference>
<name>A0AAD5SCG4_9FUNG</name>
<dbReference type="InterPro" id="IPR037379">
    <property type="entry name" value="WDR74/Nsa1"/>
</dbReference>
<organism evidence="3 4">
    <name type="scientific">Rhizophlyctis rosea</name>
    <dbReference type="NCBI Taxonomy" id="64517"/>
    <lineage>
        <taxon>Eukaryota</taxon>
        <taxon>Fungi</taxon>
        <taxon>Fungi incertae sedis</taxon>
        <taxon>Chytridiomycota</taxon>
        <taxon>Chytridiomycota incertae sedis</taxon>
        <taxon>Chytridiomycetes</taxon>
        <taxon>Rhizophlyctidales</taxon>
        <taxon>Rhizophlyctidaceae</taxon>
        <taxon>Rhizophlyctis</taxon>
    </lineage>
</organism>
<evidence type="ECO:0000313" key="3">
    <source>
        <dbReference type="EMBL" id="KAJ3049911.1"/>
    </source>
</evidence>
<keyword evidence="4" id="KW-1185">Reference proteome</keyword>
<dbReference type="PANTHER" id="PTHR16038">
    <property type="entry name" value="NOP SEVEN ASSOCIATED PROTEIN 1"/>
    <property type="match status" value="1"/>
</dbReference>
<feature type="compositionally biased region" description="Basic and acidic residues" evidence="2">
    <location>
        <begin position="406"/>
        <end position="417"/>
    </location>
</feature>
<dbReference type="InterPro" id="IPR011047">
    <property type="entry name" value="Quinoprotein_ADH-like_sf"/>
</dbReference>
<dbReference type="Proteomes" id="UP001212841">
    <property type="component" value="Unassembled WGS sequence"/>
</dbReference>
<dbReference type="InterPro" id="IPR015943">
    <property type="entry name" value="WD40/YVTN_repeat-like_dom_sf"/>
</dbReference>
<dbReference type="CDD" id="cd22857">
    <property type="entry name" value="WDR74"/>
    <property type="match status" value="1"/>
</dbReference>
<dbReference type="Gene3D" id="2.130.10.10">
    <property type="entry name" value="YVTN repeat-like/Quinoprotein amine dehydrogenase"/>
    <property type="match status" value="2"/>
</dbReference>
<accession>A0AAD5SCG4</accession>
<protein>
    <submittedName>
        <fullName evidence="3">WD repeat-containing protein 74</fullName>
    </submittedName>
</protein>
<dbReference type="EMBL" id="JADGJD010000578">
    <property type="protein sequence ID" value="KAJ3049911.1"/>
    <property type="molecule type" value="Genomic_DNA"/>
</dbReference>
<proteinExistence type="predicted"/>
<gene>
    <name evidence="3" type="primary">WDR74</name>
    <name evidence="3" type="ORF">HK097_009103</name>
</gene>
<dbReference type="SUPFAM" id="SSF50998">
    <property type="entry name" value="Quinoprotein alcohol dehydrogenase-like"/>
    <property type="match status" value="1"/>
</dbReference>
<evidence type="ECO:0000256" key="1">
    <source>
        <dbReference type="ARBA" id="ARBA00011187"/>
    </source>
</evidence>
<dbReference type="GO" id="GO:0030687">
    <property type="term" value="C:preribosome, large subunit precursor"/>
    <property type="evidence" value="ECO:0007669"/>
    <property type="project" value="TreeGrafter"/>
</dbReference>
<dbReference type="AlphaFoldDB" id="A0AAD5SCG4"/>
<dbReference type="SMART" id="SM00320">
    <property type="entry name" value="WD40"/>
    <property type="match status" value="3"/>
</dbReference>
<feature type="region of interest" description="Disordered" evidence="2">
    <location>
        <begin position="15"/>
        <end position="54"/>
    </location>
</feature>
<reference evidence="3" key="1">
    <citation type="submission" date="2020-05" db="EMBL/GenBank/DDBJ databases">
        <title>Phylogenomic resolution of chytrid fungi.</title>
        <authorList>
            <person name="Stajich J.E."/>
            <person name="Amses K."/>
            <person name="Simmons R."/>
            <person name="Seto K."/>
            <person name="Myers J."/>
            <person name="Bonds A."/>
            <person name="Quandt C.A."/>
            <person name="Barry K."/>
            <person name="Liu P."/>
            <person name="Grigoriev I."/>
            <person name="Longcore J.E."/>
            <person name="James T.Y."/>
        </authorList>
    </citation>
    <scope>NUCLEOTIDE SEQUENCE</scope>
    <source>
        <strain evidence="3">JEL0318</strain>
    </source>
</reference>
<evidence type="ECO:0000256" key="2">
    <source>
        <dbReference type="SAM" id="MobiDB-lite"/>
    </source>
</evidence>
<evidence type="ECO:0000313" key="4">
    <source>
        <dbReference type="Proteomes" id="UP001212841"/>
    </source>
</evidence>
<feature type="region of interest" description="Disordered" evidence="2">
    <location>
        <begin position="384"/>
        <end position="431"/>
    </location>
</feature>
<comment type="caution">
    <text evidence="3">The sequence shown here is derived from an EMBL/GenBank/DDBJ whole genome shotgun (WGS) entry which is preliminary data.</text>
</comment>